<dbReference type="GO" id="GO:0003677">
    <property type="term" value="F:DNA binding"/>
    <property type="evidence" value="ECO:0007669"/>
    <property type="project" value="UniProtKB-UniRule"/>
</dbReference>
<reference evidence="12" key="2">
    <citation type="journal article" date="2021" name="PeerJ">
        <title>Extensive microbial diversity within the chicken gut microbiome revealed by metagenomics and culture.</title>
        <authorList>
            <person name="Gilroy R."/>
            <person name="Ravi A."/>
            <person name="Getino M."/>
            <person name="Pursley I."/>
            <person name="Horton D.L."/>
            <person name="Alikhan N.F."/>
            <person name="Baker D."/>
            <person name="Gharbi K."/>
            <person name="Hall N."/>
            <person name="Watson M."/>
            <person name="Adriaenssens E.M."/>
            <person name="Foster-Nyarko E."/>
            <person name="Jarju S."/>
            <person name="Secka A."/>
            <person name="Antonio M."/>
            <person name="Oren A."/>
            <person name="Chaudhuri R.R."/>
            <person name="La Ragione R."/>
            <person name="Hildebrand F."/>
            <person name="Pallen M.J."/>
        </authorList>
    </citation>
    <scope>NUCLEOTIDE SEQUENCE</scope>
    <source>
        <strain evidence="12">6919</strain>
    </source>
</reference>
<dbReference type="EMBL" id="JADIMC010000114">
    <property type="protein sequence ID" value="MBO8477221.1"/>
    <property type="molecule type" value="Genomic_DNA"/>
</dbReference>
<dbReference type="Proteomes" id="UP000823598">
    <property type="component" value="Unassembled WGS sequence"/>
</dbReference>
<proteinExistence type="predicted"/>
<dbReference type="InterPro" id="IPR002104">
    <property type="entry name" value="Integrase_catalytic"/>
</dbReference>
<evidence type="ECO:0000259" key="11">
    <source>
        <dbReference type="PROSITE" id="PS51900"/>
    </source>
</evidence>
<keyword evidence="6 9" id="KW-0238">DNA-binding</keyword>
<keyword evidence="4" id="KW-0159">Chromosome partition</keyword>
<evidence type="ECO:0000256" key="6">
    <source>
        <dbReference type="ARBA" id="ARBA00023125"/>
    </source>
</evidence>
<dbReference type="Gene3D" id="1.10.443.10">
    <property type="entry name" value="Intergrase catalytic core"/>
    <property type="match status" value="1"/>
</dbReference>
<dbReference type="GO" id="GO:0015074">
    <property type="term" value="P:DNA integration"/>
    <property type="evidence" value="ECO:0007669"/>
    <property type="project" value="UniProtKB-KW"/>
</dbReference>
<dbReference type="InterPro" id="IPR011010">
    <property type="entry name" value="DNA_brk_join_enz"/>
</dbReference>
<dbReference type="GO" id="GO:0007059">
    <property type="term" value="P:chromosome segregation"/>
    <property type="evidence" value="ECO:0007669"/>
    <property type="project" value="UniProtKB-KW"/>
</dbReference>
<keyword evidence="3" id="KW-0132">Cell division</keyword>
<dbReference type="AlphaFoldDB" id="A0A9D9ISW7"/>
<evidence type="ECO:0000256" key="2">
    <source>
        <dbReference type="ARBA" id="ARBA00022490"/>
    </source>
</evidence>
<organism evidence="12 13">
    <name type="scientific">Candidatus Limisoma faecipullorum</name>
    <dbReference type="NCBI Taxonomy" id="2840854"/>
    <lineage>
        <taxon>Bacteria</taxon>
        <taxon>Pseudomonadati</taxon>
        <taxon>Bacteroidota</taxon>
        <taxon>Bacteroidia</taxon>
        <taxon>Bacteroidales</taxon>
        <taxon>Candidatus Limisoma</taxon>
    </lineage>
</organism>
<sequence>MGIEGFLRYLRYELNYSVHTVLSYSNDLYQFSDFLTGGKGEFDPASVTVADVRSWVFRMSESGLAVRTIRRKVQALRAYYKLLMKRGVVADSPVDDIPMARIPQVLPSFVRENGMDKVLDTEFDSTDFESVRDRLIVAMLYETGMRRAELISLKNSDVNTDSCELKVHGKRNKDRIVPFGNELKSLVTLYRELRKEQPGSGLEELFITRKGHPLYPSLVYNVVTEALSPVTSAKRSPHTLRHSFASVMLNNGADLNSVKEMLGHESLATTQVYTHITYSELKQNYKHAHPRALKKGG</sequence>
<evidence type="ECO:0000256" key="5">
    <source>
        <dbReference type="ARBA" id="ARBA00022908"/>
    </source>
</evidence>
<dbReference type="PROSITE" id="PS51900">
    <property type="entry name" value="CB"/>
    <property type="match status" value="1"/>
</dbReference>
<dbReference type="GO" id="GO:0051301">
    <property type="term" value="P:cell division"/>
    <property type="evidence" value="ECO:0007669"/>
    <property type="project" value="UniProtKB-KW"/>
</dbReference>
<evidence type="ECO:0000256" key="7">
    <source>
        <dbReference type="ARBA" id="ARBA00023172"/>
    </source>
</evidence>
<feature type="domain" description="Tyr recombinase" evidence="10">
    <location>
        <begin position="105"/>
        <end position="286"/>
    </location>
</feature>
<accession>A0A9D9ISW7</accession>
<evidence type="ECO:0000256" key="3">
    <source>
        <dbReference type="ARBA" id="ARBA00022618"/>
    </source>
</evidence>
<dbReference type="Pfam" id="PF02899">
    <property type="entry name" value="Phage_int_SAM_1"/>
    <property type="match status" value="1"/>
</dbReference>
<dbReference type="InterPro" id="IPR044068">
    <property type="entry name" value="CB"/>
</dbReference>
<dbReference type="InterPro" id="IPR004107">
    <property type="entry name" value="Integrase_SAM-like_N"/>
</dbReference>
<evidence type="ECO:0000256" key="9">
    <source>
        <dbReference type="PROSITE-ProRule" id="PRU01248"/>
    </source>
</evidence>
<keyword evidence="8" id="KW-0131">Cell cycle</keyword>
<dbReference type="Gene3D" id="1.10.150.130">
    <property type="match status" value="1"/>
</dbReference>
<gene>
    <name evidence="12" type="ORF">IAB88_09555</name>
</gene>
<dbReference type="InterPro" id="IPR010998">
    <property type="entry name" value="Integrase_recombinase_N"/>
</dbReference>
<name>A0A9D9ISW7_9BACT</name>
<keyword evidence="2" id="KW-0963">Cytoplasm</keyword>
<evidence type="ECO:0000313" key="13">
    <source>
        <dbReference type="Proteomes" id="UP000823598"/>
    </source>
</evidence>
<protein>
    <submittedName>
        <fullName evidence="12">Tyrosine-type recombinase/integrase</fullName>
    </submittedName>
</protein>
<dbReference type="InterPro" id="IPR013762">
    <property type="entry name" value="Integrase-like_cat_sf"/>
</dbReference>
<evidence type="ECO:0000256" key="4">
    <source>
        <dbReference type="ARBA" id="ARBA00022829"/>
    </source>
</evidence>
<comment type="subcellular location">
    <subcellularLocation>
        <location evidence="1">Cytoplasm</location>
    </subcellularLocation>
</comment>
<dbReference type="Pfam" id="PF00589">
    <property type="entry name" value="Phage_integrase"/>
    <property type="match status" value="1"/>
</dbReference>
<evidence type="ECO:0000259" key="10">
    <source>
        <dbReference type="PROSITE" id="PS51898"/>
    </source>
</evidence>
<dbReference type="GO" id="GO:0006310">
    <property type="term" value="P:DNA recombination"/>
    <property type="evidence" value="ECO:0007669"/>
    <property type="project" value="UniProtKB-KW"/>
</dbReference>
<evidence type="ECO:0000256" key="1">
    <source>
        <dbReference type="ARBA" id="ARBA00004496"/>
    </source>
</evidence>
<comment type="caution">
    <text evidence="12">The sequence shown here is derived from an EMBL/GenBank/DDBJ whole genome shotgun (WGS) entry which is preliminary data.</text>
</comment>
<dbReference type="SUPFAM" id="SSF56349">
    <property type="entry name" value="DNA breaking-rejoining enzymes"/>
    <property type="match status" value="1"/>
</dbReference>
<dbReference type="InterPro" id="IPR050090">
    <property type="entry name" value="Tyrosine_recombinase_XerCD"/>
</dbReference>
<evidence type="ECO:0000313" key="12">
    <source>
        <dbReference type="EMBL" id="MBO8477221.1"/>
    </source>
</evidence>
<evidence type="ECO:0000256" key="8">
    <source>
        <dbReference type="ARBA" id="ARBA00023306"/>
    </source>
</evidence>
<keyword evidence="7" id="KW-0233">DNA recombination</keyword>
<dbReference type="PANTHER" id="PTHR30349:SF77">
    <property type="entry name" value="TYROSINE RECOMBINASE XERC"/>
    <property type="match status" value="1"/>
</dbReference>
<reference evidence="12" key="1">
    <citation type="submission" date="2020-10" db="EMBL/GenBank/DDBJ databases">
        <authorList>
            <person name="Gilroy R."/>
        </authorList>
    </citation>
    <scope>NUCLEOTIDE SEQUENCE</scope>
    <source>
        <strain evidence="12">6919</strain>
    </source>
</reference>
<feature type="domain" description="Core-binding (CB)" evidence="11">
    <location>
        <begin position="1"/>
        <end position="84"/>
    </location>
</feature>
<dbReference type="PANTHER" id="PTHR30349">
    <property type="entry name" value="PHAGE INTEGRASE-RELATED"/>
    <property type="match status" value="1"/>
</dbReference>
<dbReference type="GO" id="GO:0005737">
    <property type="term" value="C:cytoplasm"/>
    <property type="evidence" value="ECO:0007669"/>
    <property type="project" value="UniProtKB-SubCell"/>
</dbReference>
<keyword evidence="5" id="KW-0229">DNA integration</keyword>
<dbReference type="PROSITE" id="PS51898">
    <property type="entry name" value="TYR_RECOMBINASE"/>
    <property type="match status" value="1"/>
</dbReference>